<comment type="function">
    <text evidence="10 12">Specifically methylates the N3 position of the uracil ring of uridine 1498 (m3U1498) in 16S rRNA. Acts on the fully assembled 30S ribosomal subunit.</text>
</comment>
<keyword evidence="8 12" id="KW-0808">Transferase</keyword>
<dbReference type="Gene3D" id="2.40.240.20">
    <property type="entry name" value="Hypothetical PUA domain-like, domain 1"/>
    <property type="match status" value="1"/>
</dbReference>
<evidence type="ECO:0000313" key="16">
    <source>
        <dbReference type="Proteomes" id="UP000253307"/>
    </source>
</evidence>
<evidence type="ECO:0000313" key="15">
    <source>
        <dbReference type="EMBL" id="RCL42647.1"/>
    </source>
</evidence>
<dbReference type="EC" id="2.1.1.193" evidence="3 12"/>
<keyword evidence="9 12" id="KW-0949">S-adenosyl-L-methionine</keyword>
<feature type="domain" description="Ribosomal RNA small subunit methyltransferase E PUA-like" evidence="14">
    <location>
        <begin position="28"/>
        <end position="71"/>
    </location>
</feature>
<evidence type="ECO:0000259" key="14">
    <source>
        <dbReference type="Pfam" id="PF20260"/>
    </source>
</evidence>
<comment type="catalytic activity">
    <reaction evidence="11 12">
        <text>uridine(1498) in 16S rRNA + S-adenosyl-L-methionine = N(3)-methyluridine(1498) in 16S rRNA + S-adenosyl-L-homocysteine + H(+)</text>
        <dbReference type="Rhea" id="RHEA:42920"/>
        <dbReference type="Rhea" id="RHEA-COMP:10283"/>
        <dbReference type="Rhea" id="RHEA-COMP:10284"/>
        <dbReference type="ChEBI" id="CHEBI:15378"/>
        <dbReference type="ChEBI" id="CHEBI:57856"/>
        <dbReference type="ChEBI" id="CHEBI:59789"/>
        <dbReference type="ChEBI" id="CHEBI:65315"/>
        <dbReference type="ChEBI" id="CHEBI:74502"/>
        <dbReference type="EC" id="2.1.1.193"/>
    </reaction>
</comment>
<evidence type="ECO:0000256" key="12">
    <source>
        <dbReference type="PIRNR" id="PIRNR015601"/>
    </source>
</evidence>
<comment type="similarity">
    <text evidence="2 12">Belongs to the RNA methyltransferase RsmE family.</text>
</comment>
<dbReference type="InterPro" id="IPR046886">
    <property type="entry name" value="RsmE_MTase_dom"/>
</dbReference>
<dbReference type="Pfam" id="PF20260">
    <property type="entry name" value="PUA_4"/>
    <property type="match status" value="1"/>
</dbReference>
<dbReference type="PANTHER" id="PTHR30027:SF3">
    <property type="entry name" value="16S RRNA (URACIL(1498)-N(3))-METHYLTRANSFERASE"/>
    <property type="match status" value="1"/>
</dbReference>
<dbReference type="Pfam" id="PF04452">
    <property type="entry name" value="Methyltrans_RNA"/>
    <property type="match status" value="1"/>
</dbReference>
<dbReference type="InterPro" id="IPR046887">
    <property type="entry name" value="RsmE_PUA-like"/>
</dbReference>
<dbReference type="EMBL" id="QOPE01000002">
    <property type="protein sequence ID" value="RCL42647.1"/>
    <property type="molecule type" value="Genomic_DNA"/>
</dbReference>
<dbReference type="PANTHER" id="PTHR30027">
    <property type="entry name" value="RIBOSOMAL RNA SMALL SUBUNIT METHYLTRANSFERASE E"/>
    <property type="match status" value="1"/>
</dbReference>
<evidence type="ECO:0000256" key="1">
    <source>
        <dbReference type="ARBA" id="ARBA00004496"/>
    </source>
</evidence>
<evidence type="ECO:0000256" key="9">
    <source>
        <dbReference type="ARBA" id="ARBA00022691"/>
    </source>
</evidence>
<dbReference type="InterPro" id="IPR006700">
    <property type="entry name" value="RsmE"/>
</dbReference>
<sequence>MNYNAIMRIPRFYCPDISSEFLEIHDQKIIHHLIKVLRARQGQSVVLFDGNGKTFECEIKEIEKNKIKLDLLDSHTSKKKKIITFNFFLPILKRESLISVATKLAELGVDKISLYLPDKVDQSMAKKDFNKLTEKVTETLILACSQSGNNFIPELKFFNNLKEALDAKGGRIVMLDTLPKATSLTAYNPLQNESNVSIVTGCESGYSDAERKLFKKDDVYYLRTNILRAETAPVTILPMLKLIYKDI</sequence>
<reference evidence="15 16" key="1">
    <citation type="journal article" date="2018" name="Microbiome">
        <title>Fine metagenomic profile of the Mediterranean stratified and mixed water columns revealed by assembly and recruitment.</title>
        <authorList>
            <person name="Haro-Moreno J.M."/>
            <person name="Lopez-Perez M."/>
            <person name="De La Torre J.R."/>
            <person name="Picazo A."/>
            <person name="Camacho A."/>
            <person name="Rodriguez-Valera F."/>
        </authorList>
    </citation>
    <scope>NUCLEOTIDE SEQUENCE [LARGE SCALE GENOMIC DNA]</scope>
    <source>
        <strain evidence="15">MED-G82</strain>
    </source>
</reference>
<dbReference type="InterPro" id="IPR029026">
    <property type="entry name" value="tRNA_m1G_MTases_N"/>
</dbReference>
<gene>
    <name evidence="15" type="ORF">DBW96_00570</name>
</gene>
<evidence type="ECO:0000256" key="10">
    <source>
        <dbReference type="ARBA" id="ARBA00025699"/>
    </source>
</evidence>
<evidence type="ECO:0000256" key="7">
    <source>
        <dbReference type="ARBA" id="ARBA00022603"/>
    </source>
</evidence>
<evidence type="ECO:0000256" key="2">
    <source>
        <dbReference type="ARBA" id="ARBA00005528"/>
    </source>
</evidence>
<dbReference type="Proteomes" id="UP000253307">
    <property type="component" value="Unassembled WGS sequence"/>
</dbReference>
<dbReference type="AlphaFoldDB" id="A0A368C0I9"/>
<proteinExistence type="inferred from homology"/>
<dbReference type="NCBIfam" id="TIGR00046">
    <property type="entry name" value="RsmE family RNA methyltransferase"/>
    <property type="match status" value="1"/>
</dbReference>
<feature type="domain" description="Ribosomal RNA small subunit methyltransferase E methyltransferase" evidence="13">
    <location>
        <begin position="87"/>
        <end position="239"/>
    </location>
</feature>
<dbReference type="CDD" id="cd18084">
    <property type="entry name" value="RsmE-like"/>
    <property type="match status" value="1"/>
</dbReference>
<accession>A0A368C0I9</accession>
<keyword evidence="5 12" id="KW-0963">Cytoplasm</keyword>
<evidence type="ECO:0000256" key="6">
    <source>
        <dbReference type="ARBA" id="ARBA00022552"/>
    </source>
</evidence>
<comment type="subcellular location">
    <subcellularLocation>
        <location evidence="1 12">Cytoplasm</location>
    </subcellularLocation>
</comment>
<evidence type="ECO:0000256" key="11">
    <source>
        <dbReference type="ARBA" id="ARBA00047944"/>
    </source>
</evidence>
<evidence type="ECO:0000259" key="13">
    <source>
        <dbReference type="Pfam" id="PF04452"/>
    </source>
</evidence>
<comment type="caution">
    <text evidence="15">The sequence shown here is derived from an EMBL/GenBank/DDBJ whole genome shotgun (WGS) entry which is preliminary data.</text>
</comment>
<dbReference type="InterPro" id="IPR029028">
    <property type="entry name" value="Alpha/beta_knot_MTases"/>
</dbReference>
<keyword evidence="6 12" id="KW-0698">rRNA processing</keyword>
<evidence type="ECO:0000256" key="5">
    <source>
        <dbReference type="ARBA" id="ARBA00022490"/>
    </source>
</evidence>
<evidence type="ECO:0000256" key="8">
    <source>
        <dbReference type="ARBA" id="ARBA00022679"/>
    </source>
</evidence>
<dbReference type="GO" id="GO:0005737">
    <property type="term" value="C:cytoplasm"/>
    <property type="evidence" value="ECO:0007669"/>
    <property type="project" value="UniProtKB-SubCell"/>
</dbReference>
<dbReference type="SUPFAM" id="SSF75217">
    <property type="entry name" value="alpha/beta knot"/>
    <property type="match status" value="1"/>
</dbReference>
<protein>
    <recommendedName>
        <fullName evidence="4 12">Ribosomal RNA small subunit methyltransferase E</fullName>
        <ecNumber evidence="3 12">2.1.1.193</ecNumber>
    </recommendedName>
</protein>
<dbReference type="InterPro" id="IPR015947">
    <property type="entry name" value="PUA-like_sf"/>
</dbReference>
<dbReference type="Gene3D" id="3.40.1280.10">
    <property type="match status" value="1"/>
</dbReference>
<keyword evidence="7 12" id="KW-0489">Methyltransferase</keyword>
<organism evidence="15 16">
    <name type="scientific">SAR86 cluster bacterium</name>
    <dbReference type="NCBI Taxonomy" id="2030880"/>
    <lineage>
        <taxon>Bacteria</taxon>
        <taxon>Pseudomonadati</taxon>
        <taxon>Pseudomonadota</taxon>
        <taxon>Gammaproteobacteria</taxon>
        <taxon>SAR86 cluster</taxon>
    </lineage>
</organism>
<dbReference type="GO" id="GO:0070042">
    <property type="term" value="F:rRNA (uridine-N3-)-methyltransferase activity"/>
    <property type="evidence" value="ECO:0007669"/>
    <property type="project" value="TreeGrafter"/>
</dbReference>
<dbReference type="PIRSF" id="PIRSF015601">
    <property type="entry name" value="MTase_slr0722"/>
    <property type="match status" value="1"/>
</dbReference>
<dbReference type="GO" id="GO:0070475">
    <property type="term" value="P:rRNA base methylation"/>
    <property type="evidence" value="ECO:0007669"/>
    <property type="project" value="TreeGrafter"/>
</dbReference>
<dbReference type="SUPFAM" id="SSF88697">
    <property type="entry name" value="PUA domain-like"/>
    <property type="match status" value="1"/>
</dbReference>
<evidence type="ECO:0000256" key="4">
    <source>
        <dbReference type="ARBA" id="ARBA00013673"/>
    </source>
</evidence>
<evidence type="ECO:0000256" key="3">
    <source>
        <dbReference type="ARBA" id="ARBA00012328"/>
    </source>
</evidence>
<name>A0A368C0I9_9GAMM</name>